<evidence type="ECO:0000313" key="9">
    <source>
        <dbReference type="Proteomes" id="UP000588051"/>
    </source>
</evidence>
<evidence type="ECO:0000313" key="8">
    <source>
        <dbReference type="EMBL" id="NVO79030.1"/>
    </source>
</evidence>
<dbReference type="RefSeq" id="WP_176804565.1">
    <property type="nucleotide sequence ID" value="NZ_JABXYJ010000009.1"/>
</dbReference>
<keyword evidence="6 7" id="KW-0472">Membrane</keyword>
<evidence type="ECO:0000256" key="4">
    <source>
        <dbReference type="ARBA" id="ARBA00022692"/>
    </source>
</evidence>
<keyword evidence="3" id="KW-1003">Cell membrane</keyword>
<comment type="caution">
    <text evidence="8">The sequence shown here is derived from an EMBL/GenBank/DDBJ whole genome shotgun (WGS) entry which is preliminary data.</text>
</comment>
<keyword evidence="9" id="KW-1185">Reference proteome</keyword>
<feature type="transmembrane region" description="Helical" evidence="7">
    <location>
        <begin position="39"/>
        <end position="56"/>
    </location>
</feature>
<keyword evidence="4 7" id="KW-0812">Transmembrane</keyword>
<accession>A0A850QQH2</accession>
<dbReference type="InterPro" id="IPR002751">
    <property type="entry name" value="CbiM/NikMN"/>
</dbReference>
<feature type="transmembrane region" description="Helical" evidence="7">
    <location>
        <begin position="104"/>
        <end position="126"/>
    </location>
</feature>
<dbReference type="Pfam" id="PF01891">
    <property type="entry name" value="CbiM"/>
    <property type="match status" value="1"/>
</dbReference>
<comment type="subcellular location">
    <subcellularLocation>
        <location evidence="1">Cell membrane</location>
        <topology evidence="1">Multi-pass membrane protein</topology>
    </subcellularLocation>
</comment>
<evidence type="ECO:0000256" key="1">
    <source>
        <dbReference type="ARBA" id="ARBA00004651"/>
    </source>
</evidence>
<dbReference type="GO" id="GO:0000041">
    <property type="term" value="P:transition metal ion transport"/>
    <property type="evidence" value="ECO:0007669"/>
    <property type="project" value="InterPro"/>
</dbReference>
<evidence type="ECO:0000256" key="3">
    <source>
        <dbReference type="ARBA" id="ARBA00022475"/>
    </source>
</evidence>
<evidence type="ECO:0000256" key="6">
    <source>
        <dbReference type="ARBA" id="ARBA00023136"/>
    </source>
</evidence>
<reference evidence="8 9" key="1">
    <citation type="submission" date="2020-06" db="EMBL/GenBank/DDBJ databases">
        <authorList>
            <person name="Qiu C."/>
            <person name="Liu Z."/>
        </authorList>
    </citation>
    <scope>NUCLEOTIDE SEQUENCE [LARGE SCALE GENOMIC DNA]</scope>
    <source>
        <strain evidence="8 9">EM 1</strain>
    </source>
</reference>
<evidence type="ECO:0000256" key="2">
    <source>
        <dbReference type="ARBA" id="ARBA00022448"/>
    </source>
</evidence>
<name>A0A850QQH2_9BURK</name>
<dbReference type="EMBL" id="JABXYJ010000009">
    <property type="protein sequence ID" value="NVO79030.1"/>
    <property type="molecule type" value="Genomic_DNA"/>
</dbReference>
<sequence>MGLFYIPLDFTTGILFNLLALAALMLLSNQLPWQKLQQPTVFSAWCASVIVLVLVWRMRIPVHPDLYLHLMGVALLALMFDRTLAMWGASVAVFAYTAEYGGSWLNLGANMLLLAVIPCSVSAFILSKSREYLPHHMFVYLFGNGFFGAFAVNASAGLLALLMHGWLLPGKVIPADAFAYMLLLTWGEAFLTGFLVTIFAVYRPQWLFTFDDRIYLKEK</sequence>
<feature type="transmembrane region" description="Helical" evidence="7">
    <location>
        <begin position="68"/>
        <end position="98"/>
    </location>
</feature>
<dbReference type="AlphaFoldDB" id="A0A850QQH2"/>
<keyword evidence="2" id="KW-0813">Transport</keyword>
<feature type="transmembrane region" description="Helical" evidence="7">
    <location>
        <begin position="7"/>
        <end position="27"/>
    </location>
</feature>
<feature type="transmembrane region" description="Helical" evidence="7">
    <location>
        <begin position="178"/>
        <end position="202"/>
    </location>
</feature>
<dbReference type="GO" id="GO:0005886">
    <property type="term" value="C:plasma membrane"/>
    <property type="evidence" value="ECO:0007669"/>
    <property type="project" value="UniProtKB-SubCell"/>
</dbReference>
<evidence type="ECO:0000256" key="5">
    <source>
        <dbReference type="ARBA" id="ARBA00022989"/>
    </source>
</evidence>
<organism evidence="8 9">
    <name type="scientific">Undibacterium oligocarboniphilum</name>
    <dbReference type="NCBI Taxonomy" id="666702"/>
    <lineage>
        <taxon>Bacteria</taxon>
        <taxon>Pseudomonadati</taxon>
        <taxon>Pseudomonadota</taxon>
        <taxon>Betaproteobacteria</taxon>
        <taxon>Burkholderiales</taxon>
        <taxon>Oxalobacteraceae</taxon>
        <taxon>Undibacterium</taxon>
    </lineage>
</organism>
<protein>
    <submittedName>
        <fullName evidence="8">Energy-coupling factor ABC transporter permease</fullName>
    </submittedName>
</protein>
<feature type="transmembrane region" description="Helical" evidence="7">
    <location>
        <begin position="138"/>
        <end position="166"/>
    </location>
</feature>
<evidence type="ECO:0000256" key="7">
    <source>
        <dbReference type="SAM" id="Phobius"/>
    </source>
</evidence>
<keyword evidence="5 7" id="KW-1133">Transmembrane helix</keyword>
<proteinExistence type="predicted"/>
<gene>
    <name evidence="8" type="ORF">HV832_14460</name>
</gene>
<dbReference type="Proteomes" id="UP000588051">
    <property type="component" value="Unassembled WGS sequence"/>
</dbReference>
<dbReference type="Gene3D" id="1.10.1760.20">
    <property type="match status" value="1"/>
</dbReference>